<comment type="caution">
    <text evidence="2">The sequence shown here is derived from an EMBL/GenBank/DDBJ whole genome shotgun (WGS) entry which is preliminary data.</text>
</comment>
<evidence type="ECO:0000313" key="2">
    <source>
        <dbReference type="EMBL" id="KAK2742143.1"/>
    </source>
</evidence>
<dbReference type="Proteomes" id="UP001281614">
    <property type="component" value="Unassembled WGS sequence"/>
</dbReference>
<feature type="compositionally biased region" description="Basic and acidic residues" evidence="1">
    <location>
        <begin position="19"/>
        <end position="35"/>
    </location>
</feature>
<name>A0AAD9Y8G6_COLKA</name>
<accession>A0AAD9Y8G6</accession>
<feature type="region of interest" description="Disordered" evidence="1">
    <location>
        <begin position="54"/>
        <end position="73"/>
    </location>
</feature>
<dbReference type="AlphaFoldDB" id="A0AAD9Y8G6"/>
<reference evidence="2" key="1">
    <citation type="submission" date="2023-02" db="EMBL/GenBank/DDBJ databases">
        <title>Colletotrichum kahawae CIFC_Que2 genome sequencing and assembly.</title>
        <authorList>
            <person name="Baroncelli R."/>
        </authorList>
    </citation>
    <scope>NUCLEOTIDE SEQUENCE</scope>
    <source>
        <strain evidence="2">CIFC_Que2</strain>
    </source>
</reference>
<proteinExistence type="predicted"/>
<evidence type="ECO:0000256" key="1">
    <source>
        <dbReference type="SAM" id="MobiDB-lite"/>
    </source>
</evidence>
<dbReference type="EMBL" id="VYYT01000333">
    <property type="protein sequence ID" value="KAK2742143.1"/>
    <property type="molecule type" value="Genomic_DNA"/>
</dbReference>
<gene>
    <name evidence="2" type="ORF">CKAH01_01570</name>
</gene>
<keyword evidence="3" id="KW-1185">Reference proteome</keyword>
<sequence length="126" mass="13781">MIHEAQSRRTGGPQGPGHRKMDVQKEATTAKRKGEWERESYGLRLERKITAAAPRARKVRRSRATGDHSSVAMAAGKHLQRYDYDTAKDRKGTTAAAAAATMANGIIVATATHATVSLACMYGERW</sequence>
<protein>
    <submittedName>
        <fullName evidence="2">Uncharacterized protein</fullName>
    </submittedName>
</protein>
<feature type="region of interest" description="Disordered" evidence="1">
    <location>
        <begin position="1"/>
        <end position="35"/>
    </location>
</feature>
<organism evidence="2 3">
    <name type="scientific">Colletotrichum kahawae</name>
    <name type="common">Coffee berry disease fungus</name>
    <dbReference type="NCBI Taxonomy" id="34407"/>
    <lineage>
        <taxon>Eukaryota</taxon>
        <taxon>Fungi</taxon>
        <taxon>Dikarya</taxon>
        <taxon>Ascomycota</taxon>
        <taxon>Pezizomycotina</taxon>
        <taxon>Sordariomycetes</taxon>
        <taxon>Hypocreomycetidae</taxon>
        <taxon>Glomerellales</taxon>
        <taxon>Glomerellaceae</taxon>
        <taxon>Colletotrichum</taxon>
        <taxon>Colletotrichum gloeosporioides species complex</taxon>
    </lineage>
</organism>
<evidence type="ECO:0000313" key="3">
    <source>
        <dbReference type="Proteomes" id="UP001281614"/>
    </source>
</evidence>